<dbReference type="SMART" id="SM01300">
    <property type="entry name" value="PEHE"/>
    <property type="match status" value="1"/>
</dbReference>
<feature type="region of interest" description="Disordered" evidence="1">
    <location>
        <begin position="585"/>
        <end position="604"/>
    </location>
</feature>
<dbReference type="InParanoid" id="A0A3Q1H8M0"/>
<reference evidence="3" key="3">
    <citation type="submission" date="2025-09" db="UniProtKB">
        <authorList>
            <consortium name="Ensembl"/>
        </authorList>
    </citation>
    <scope>IDENTIFICATION</scope>
</reference>
<reference evidence="3" key="1">
    <citation type="submission" date="2021-04" db="EMBL/GenBank/DDBJ databases">
        <authorList>
            <consortium name="Wellcome Sanger Institute Data Sharing"/>
        </authorList>
    </citation>
    <scope>NUCLEOTIDE SEQUENCE [LARGE SCALE GENOMIC DNA]</scope>
</reference>
<dbReference type="GeneTree" id="ENSGT00530000063688"/>
<dbReference type="AlphaFoldDB" id="A0A3Q1H8M0"/>
<evidence type="ECO:0000259" key="2">
    <source>
        <dbReference type="PROSITE" id="PS52052"/>
    </source>
</evidence>
<dbReference type="Gene3D" id="6.10.250.3170">
    <property type="match status" value="1"/>
</dbReference>
<feature type="domain" description="PEHE" evidence="2">
    <location>
        <begin position="761"/>
        <end position="897"/>
    </location>
</feature>
<dbReference type="OMA" id="WRVVDIQ"/>
<evidence type="ECO:0000313" key="4">
    <source>
        <dbReference type="Proteomes" id="UP000265040"/>
    </source>
</evidence>
<dbReference type="Ensembl" id="ENSATET00000001149.3">
    <property type="protein sequence ID" value="ENSATEP00000001128.1"/>
    <property type="gene ID" value="ENSATEG00000000828.3"/>
</dbReference>
<dbReference type="GO" id="GO:0044545">
    <property type="term" value="C:NSL complex"/>
    <property type="evidence" value="ECO:0007669"/>
    <property type="project" value="TreeGrafter"/>
</dbReference>
<dbReference type="InterPro" id="IPR029332">
    <property type="entry name" value="PEHE_dom"/>
</dbReference>
<dbReference type="RefSeq" id="XP_026231389.1">
    <property type="nucleotide sequence ID" value="XM_026375604.1"/>
</dbReference>
<dbReference type="PROSITE" id="PS52052">
    <property type="entry name" value="PEHE"/>
    <property type="match status" value="1"/>
</dbReference>
<reference evidence="3" key="2">
    <citation type="submission" date="2025-08" db="UniProtKB">
        <authorList>
            <consortium name="Ensembl"/>
        </authorList>
    </citation>
    <scope>IDENTIFICATION</scope>
</reference>
<feature type="region of interest" description="Disordered" evidence="1">
    <location>
        <begin position="636"/>
        <end position="689"/>
    </location>
</feature>
<protein>
    <recommendedName>
        <fullName evidence="2">PEHE domain-containing protein</fullName>
    </recommendedName>
</protein>
<feature type="compositionally biased region" description="Basic residues" evidence="1">
    <location>
        <begin position="645"/>
        <end position="660"/>
    </location>
</feature>
<feature type="region of interest" description="Disordered" evidence="1">
    <location>
        <begin position="326"/>
        <end position="360"/>
    </location>
</feature>
<dbReference type="Proteomes" id="UP000265040">
    <property type="component" value="Chromosome 21"/>
</dbReference>
<gene>
    <name evidence="3" type="primary">KANSL1L</name>
</gene>
<evidence type="ECO:0000313" key="3">
    <source>
        <dbReference type="Ensembl" id="ENSATEP00000001128.1"/>
    </source>
</evidence>
<dbReference type="PANTHER" id="PTHR22443">
    <property type="entry name" value="NON-SPECIFIC LETHAL 1, ISOFORM M"/>
    <property type="match status" value="1"/>
</dbReference>
<feature type="compositionally biased region" description="Low complexity" evidence="1">
    <location>
        <begin position="326"/>
        <end position="335"/>
    </location>
</feature>
<dbReference type="OrthoDB" id="6022640at2759"/>
<dbReference type="GO" id="GO:0035035">
    <property type="term" value="F:histone acetyltransferase binding"/>
    <property type="evidence" value="ECO:0007669"/>
    <property type="project" value="TreeGrafter"/>
</dbReference>
<evidence type="ECO:0000256" key="1">
    <source>
        <dbReference type="SAM" id="MobiDB-lite"/>
    </source>
</evidence>
<feature type="compositionally biased region" description="Basic residues" evidence="1">
    <location>
        <begin position="678"/>
        <end position="689"/>
    </location>
</feature>
<dbReference type="STRING" id="64144.ENSATEP00000001128"/>
<organism evidence="3 4">
    <name type="scientific">Anabas testudineus</name>
    <name type="common">Climbing perch</name>
    <name type="synonym">Anthias testudineus</name>
    <dbReference type="NCBI Taxonomy" id="64144"/>
    <lineage>
        <taxon>Eukaryota</taxon>
        <taxon>Metazoa</taxon>
        <taxon>Chordata</taxon>
        <taxon>Craniata</taxon>
        <taxon>Vertebrata</taxon>
        <taxon>Euteleostomi</taxon>
        <taxon>Actinopterygii</taxon>
        <taxon>Neopterygii</taxon>
        <taxon>Teleostei</taxon>
        <taxon>Neoteleostei</taxon>
        <taxon>Acanthomorphata</taxon>
        <taxon>Anabantaria</taxon>
        <taxon>Anabantiformes</taxon>
        <taxon>Anabantoidei</taxon>
        <taxon>Anabantidae</taxon>
        <taxon>Anabas</taxon>
    </lineage>
</organism>
<dbReference type="GeneID" id="113172633"/>
<keyword evidence="4" id="KW-1185">Reference proteome</keyword>
<proteinExistence type="predicted"/>
<name>A0A3Q1H8M0_ANATE</name>
<dbReference type="PANTHER" id="PTHR22443:SF16">
    <property type="entry name" value="KAT8 REGULATORY NSL COMPLEX SUBUNIT 1-LIKE PROTEIN"/>
    <property type="match status" value="1"/>
</dbReference>
<dbReference type="InterPro" id="IPR026180">
    <property type="entry name" value="NSL1"/>
</dbReference>
<accession>A0A3Q1H8M0</accession>
<sequence length="965" mass="106775">MAPALTKILKDGHGIHLSSPPASVRMDSNGRAAHTTELDPDLRLTEDGDPERMWLNLSSFTSLESSLATSPLDVSDNPVLPPCLHASASECETVFLPSPTSLFNLLSFNKGLRESHQVGSVLPGAPDMFLGLNPEHNSQEACLLHGCDDAPVCGPDGLDVYHSSFTNVSLSTSYILGESQGYTHFFAPLPTVTQKKETGMGCLLPASGQCCSGRVNFDLLTPRAVLEKALKEQLSRQAGLHNRAWRLKKRLQALLAEHTLLHCNQQLEGLKRQLGAASLDSPDFILPGILLPQAGSKLTTTSSSLTELREFSCSSQAVLRSLQETLDSEATASSSSDEELEEPKNHGKTKRTSPGSSSCERQWLEERAELGSRWNWLQLRLAELNGRIQQLVELHNHIRSSKGGVVLAESQPLKERAIQQNPLREMGGFSCTATDTDIEPCSPTRLLHNIERQSAQLSQIVNSLMPPLSFSPLSKQAQTWKEKSIFKSGQTANNVFVPWSTKRRKLGSRRLFKADLSCVCARTRPLVTYHKPRLFTFNTHKPGNPQESGQSTSSSSHSLSSSSCSCCSSFDPVVLCSDPECSSSWAPSSRNPRPHPASSLSFDTPLSHHLQRSLAREEWSQKPLVINMESPAPANYNRCSSTPLHKSHKYKQHARHHKSKVMGLSPIRRAGSAQSQHTRTKQRKRKRRHVHRLLEDDDSLYQWCEPQESSDELLEESYTQVSRKQASQSFVRKRQGESVYNINNVVIPVSVAKVEKLQYKDILTPSWRMVDTSSLIENKARKGGGSEDGQEEDLTDEGFVQRHLALEQREKLRWLSWAKRKGFRRPTRSGSRLSGSGSALCTSGEESSVEWSSAQLDTDEQPCSEDWLPLAPWQPRVFPLNEDLEEVLPSSNLEKIQLGLSESSAASSTSNSSSSPVVHRPLVSKAAALHPVAAEGLVASLLHVRSPHSWDHEEKLCPGNLNWPN</sequence>
<dbReference type="Pfam" id="PF15275">
    <property type="entry name" value="PEHE"/>
    <property type="match status" value="1"/>
</dbReference>